<evidence type="ECO:0000313" key="2">
    <source>
        <dbReference type="Proteomes" id="UP000782554"/>
    </source>
</evidence>
<reference evidence="1 2" key="1">
    <citation type="submission" date="2021-08" db="EMBL/GenBank/DDBJ databases">
        <title>Comparative Genomics Analysis of the Genus Qipengyuania Reveals Extensive Genetic Diversity and Metabolic Versatility, Including the Description of Fifteen Novel Species.</title>
        <authorList>
            <person name="Liu Y."/>
        </authorList>
    </citation>
    <scope>NUCLEOTIDE SEQUENCE [LARGE SCALE GENOMIC DNA]</scope>
    <source>
        <strain evidence="1 2">YG27</strain>
    </source>
</reference>
<dbReference type="EMBL" id="JAIGNU010000004">
    <property type="protein sequence ID" value="MBX7502817.1"/>
    <property type="molecule type" value="Genomic_DNA"/>
</dbReference>
<accession>A0ABS7JYS9</accession>
<dbReference type="Proteomes" id="UP000782554">
    <property type="component" value="Unassembled WGS sequence"/>
</dbReference>
<evidence type="ECO:0000313" key="1">
    <source>
        <dbReference type="EMBL" id="MBX7502817.1"/>
    </source>
</evidence>
<organism evidence="1 2">
    <name type="scientific">Qipengyuania mesophila</name>
    <dbReference type="NCBI Taxonomy" id="2867246"/>
    <lineage>
        <taxon>Bacteria</taxon>
        <taxon>Pseudomonadati</taxon>
        <taxon>Pseudomonadota</taxon>
        <taxon>Alphaproteobacteria</taxon>
        <taxon>Sphingomonadales</taxon>
        <taxon>Erythrobacteraceae</taxon>
        <taxon>Qipengyuania</taxon>
    </lineage>
</organism>
<proteinExistence type="predicted"/>
<comment type="caution">
    <text evidence="1">The sequence shown here is derived from an EMBL/GenBank/DDBJ whole genome shotgun (WGS) entry which is preliminary data.</text>
</comment>
<dbReference type="RefSeq" id="WP_221604001.1">
    <property type="nucleotide sequence ID" value="NZ_CAXPSY010000008.1"/>
</dbReference>
<protein>
    <submittedName>
        <fullName evidence="1">Uncharacterized protein</fullName>
    </submittedName>
</protein>
<gene>
    <name evidence="1" type="ORF">K3181_15355</name>
</gene>
<sequence>MALPIIPLTLVGAGGYAVWRGFRTDRKHKSNAANGWRNEAFSAREEAAKGRKAK</sequence>
<name>A0ABS7JYS9_9SPHN</name>
<keyword evidence="2" id="KW-1185">Reference proteome</keyword>